<gene>
    <name evidence="2" type="ORF">GCM10019016_001450</name>
</gene>
<dbReference type="EMBL" id="BAAAXF010000004">
    <property type="protein sequence ID" value="GAA3493046.1"/>
    <property type="molecule type" value="Genomic_DNA"/>
</dbReference>
<proteinExistence type="predicted"/>
<organism evidence="2 3">
    <name type="scientific">Streptomyces prasinosporus</name>
    <dbReference type="NCBI Taxonomy" id="68256"/>
    <lineage>
        <taxon>Bacteria</taxon>
        <taxon>Bacillati</taxon>
        <taxon>Actinomycetota</taxon>
        <taxon>Actinomycetes</taxon>
        <taxon>Kitasatosporales</taxon>
        <taxon>Streptomycetaceae</taxon>
        <taxon>Streptomyces</taxon>
        <taxon>Streptomyces albogriseolus group</taxon>
    </lineage>
</organism>
<protein>
    <submittedName>
        <fullName evidence="2">Uncharacterized protein</fullName>
    </submittedName>
</protein>
<evidence type="ECO:0000313" key="3">
    <source>
        <dbReference type="Proteomes" id="UP001501455"/>
    </source>
</evidence>
<feature type="compositionally biased region" description="Low complexity" evidence="1">
    <location>
        <begin position="10"/>
        <end position="23"/>
    </location>
</feature>
<reference evidence="3" key="1">
    <citation type="journal article" date="2019" name="Int. J. Syst. Evol. Microbiol.">
        <title>The Global Catalogue of Microorganisms (GCM) 10K type strain sequencing project: providing services to taxonomists for standard genome sequencing and annotation.</title>
        <authorList>
            <consortium name="The Broad Institute Genomics Platform"/>
            <consortium name="The Broad Institute Genome Sequencing Center for Infectious Disease"/>
            <person name="Wu L."/>
            <person name="Ma J."/>
        </authorList>
    </citation>
    <scope>NUCLEOTIDE SEQUENCE [LARGE SCALE GENOMIC DNA]</scope>
    <source>
        <strain evidence="3">JCM 4816</strain>
    </source>
</reference>
<name>A0ABP6TFA6_9ACTN</name>
<evidence type="ECO:0000256" key="1">
    <source>
        <dbReference type="SAM" id="MobiDB-lite"/>
    </source>
</evidence>
<comment type="caution">
    <text evidence="2">The sequence shown here is derived from an EMBL/GenBank/DDBJ whole genome shotgun (WGS) entry which is preliminary data.</text>
</comment>
<feature type="region of interest" description="Disordered" evidence="1">
    <location>
        <begin position="1"/>
        <end position="61"/>
    </location>
</feature>
<accession>A0ABP6TFA6</accession>
<evidence type="ECO:0000313" key="2">
    <source>
        <dbReference type="EMBL" id="GAA3493046.1"/>
    </source>
</evidence>
<dbReference type="Proteomes" id="UP001501455">
    <property type="component" value="Unassembled WGS sequence"/>
</dbReference>
<sequence length="61" mass="5935">MPLRPPVPSPAARLPAAGAGKPGPDAPCPPPTKGRLSDANVPAPDGTCVQGRDDPGAAGWG</sequence>
<keyword evidence="3" id="KW-1185">Reference proteome</keyword>